<dbReference type="GO" id="GO:0005524">
    <property type="term" value="F:ATP binding"/>
    <property type="evidence" value="ECO:0007669"/>
    <property type="project" value="UniProtKB-UniRule"/>
</dbReference>
<dbReference type="SUPFAM" id="SSF52540">
    <property type="entry name" value="P-loop containing nucleoside triphosphate hydrolases"/>
    <property type="match status" value="1"/>
</dbReference>
<evidence type="ECO:0000313" key="8">
    <source>
        <dbReference type="Proteomes" id="UP000071533"/>
    </source>
</evidence>
<keyword evidence="3 5" id="KW-0347">Helicase</keyword>
<dbReference type="RefSeq" id="WP_044689664.1">
    <property type="nucleotide sequence ID" value="NZ_CEHX01000019.1"/>
</dbReference>
<dbReference type="InterPro" id="IPR027417">
    <property type="entry name" value="P-loop_NTPase"/>
</dbReference>
<dbReference type="PANTHER" id="PTHR11070">
    <property type="entry name" value="UVRD / RECB / PCRA DNA HELICASE FAMILY MEMBER"/>
    <property type="match status" value="1"/>
</dbReference>
<dbReference type="AlphaFoldDB" id="A0A116MJC6"/>
<dbReference type="PANTHER" id="PTHR11070:SF2">
    <property type="entry name" value="ATP-DEPENDENT DNA HELICASE SRS2"/>
    <property type="match status" value="1"/>
</dbReference>
<name>A0A116MJC6_STRSU</name>
<dbReference type="PROSITE" id="PS51198">
    <property type="entry name" value="UVRD_HELICASE_ATP_BIND"/>
    <property type="match status" value="1"/>
</dbReference>
<keyword evidence="4 5" id="KW-0067">ATP-binding</keyword>
<evidence type="ECO:0000256" key="4">
    <source>
        <dbReference type="ARBA" id="ARBA00022840"/>
    </source>
</evidence>
<evidence type="ECO:0000256" key="1">
    <source>
        <dbReference type="ARBA" id="ARBA00022741"/>
    </source>
</evidence>
<dbReference type="EC" id="3.6.4.12" evidence="7"/>
<evidence type="ECO:0000256" key="5">
    <source>
        <dbReference type="PROSITE-ProRule" id="PRU00560"/>
    </source>
</evidence>
<dbReference type="GO" id="GO:0016787">
    <property type="term" value="F:hydrolase activity"/>
    <property type="evidence" value="ECO:0007669"/>
    <property type="project" value="UniProtKB-UniRule"/>
</dbReference>
<sequence length="513" mass="59557">MSDITTRDETIKKELLEYQGNILILANAGSGKTTFLAEKLKSDSKKLDNYQKLAAITFTRNATEEIKQKLVEIPENVVVSTIDSFLDNEIILPFLDQRYKVATSLQFSFQQEYKFNNFDIGLSQIMQNGIFATYDNPTARQGKNFKCEVALDILKNIVSASEYLKYKFNSLYIDEFQDCDQSMNDLFMYLKDELGIRLFIVGDDKQSIYQWRGASPRYIKNLWENENDLKKERFIGNFRSLPKIVDFSLALTPEVKIDSINETGSILYIETKQFALKEDVIRSLVDNGDINLDEKNYFLIGNNQHIEETVTQLGGIFPNEFDYVRKNPFIECTNGRFLQSLAQYYFLESFSEYDVLNNLFPDYNDDFRKGLLKKLKILRQNPERLLIEDIASYLGVPITQFGDKLESQILLEVLIDVENRILFDTSSLKNNLLMTTHNSKGLAADTVIIFVEYLIDRYKNTLKFEDHYVAITRAKSKIILIDNKTNYVSEINRLLCNNNGNFSFDNFIERRNL</sequence>
<gene>
    <name evidence="7" type="primary">pcrA_2</name>
    <name evidence="7" type="ORF">ERS132431_01738</name>
</gene>
<dbReference type="Pfam" id="PF13245">
    <property type="entry name" value="AAA_19"/>
    <property type="match status" value="1"/>
</dbReference>
<evidence type="ECO:0000259" key="6">
    <source>
        <dbReference type="PROSITE" id="PS51198"/>
    </source>
</evidence>
<dbReference type="InterPro" id="IPR027785">
    <property type="entry name" value="UvrD-like_helicase_C"/>
</dbReference>
<proteinExistence type="predicted"/>
<dbReference type="Pfam" id="PF13538">
    <property type="entry name" value="UvrD_C_2"/>
    <property type="match status" value="1"/>
</dbReference>
<accession>A0A116MJC6</accession>
<reference evidence="7 8" key="1">
    <citation type="submission" date="2016-02" db="EMBL/GenBank/DDBJ databases">
        <authorList>
            <consortium name="Pathogen Informatics"/>
        </authorList>
    </citation>
    <scope>NUCLEOTIDE SEQUENCE [LARGE SCALE GENOMIC DNA]</scope>
    <source>
        <strain evidence="7 8">LSS69</strain>
    </source>
</reference>
<dbReference type="GO" id="GO:0043138">
    <property type="term" value="F:3'-5' DNA helicase activity"/>
    <property type="evidence" value="ECO:0007669"/>
    <property type="project" value="TreeGrafter"/>
</dbReference>
<dbReference type="EC" id="3.6.1.-" evidence="7"/>
<protein>
    <submittedName>
        <fullName evidence="7">DNA helicase II / ATP-dependent DNA helicase PcrA</fullName>
        <ecNumber evidence="7">3.6.1.-</ecNumber>
        <ecNumber evidence="7">3.6.4.12</ecNumber>
    </submittedName>
</protein>
<dbReference type="GO" id="GO:0003677">
    <property type="term" value="F:DNA binding"/>
    <property type="evidence" value="ECO:0007669"/>
    <property type="project" value="InterPro"/>
</dbReference>
<organism evidence="7 8">
    <name type="scientific">Streptococcus suis</name>
    <dbReference type="NCBI Taxonomy" id="1307"/>
    <lineage>
        <taxon>Bacteria</taxon>
        <taxon>Bacillati</taxon>
        <taxon>Bacillota</taxon>
        <taxon>Bacilli</taxon>
        <taxon>Lactobacillales</taxon>
        <taxon>Streptococcaceae</taxon>
        <taxon>Streptococcus</taxon>
    </lineage>
</organism>
<keyword evidence="2 5" id="KW-0378">Hydrolase</keyword>
<feature type="domain" description="UvrD-like helicase ATP-binding" evidence="6">
    <location>
        <begin position="5"/>
        <end position="241"/>
    </location>
</feature>
<evidence type="ECO:0000256" key="2">
    <source>
        <dbReference type="ARBA" id="ARBA00022801"/>
    </source>
</evidence>
<dbReference type="GO" id="GO:0000725">
    <property type="term" value="P:recombinational repair"/>
    <property type="evidence" value="ECO:0007669"/>
    <property type="project" value="TreeGrafter"/>
</dbReference>
<dbReference type="EMBL" id="FIHS01000024">
    <property type="protein sequence ID" value="CYV50822.1"/>
    <property type="molecule type" value="Genomic_DNA"/>
</dbReference>
<feature type="binding site" evidence="5">
    <location>
        <begin position="26"/>
        <end position="33"/>
    </location>
    <ligand>
        <name>ATP</name>
        <dbReference type="ChEBI" id="CHEBI:30616"/>
    </ligand>
</feature>
<dbReference type="Proteomes" id="UP000071533">
    <property type="component" value="Unassembled WGS sequence"/>
</dbReference>
<dbReference type="Gene3D" id="3.40.50.300">
    <property type="entry name" value="P-loop containing nucleotide triphosphate hydrolases"/>
    <property type="match status" value="2"/>
</dbReference>
<dbReference type="InterPro" id="IPR000212">
    <property type="entry name" value="DNA_helicase_UvrD/REP"/>
</dbReference>
<keyword evidence="1 5" id="KW-0547">Nucleotide-binding</keyword>
<evidence type="ECO:0000256" key="3">
    <source>
        <dbReference type="ARBA" id="ARBA00022806"/>
    </source>
</evidence>
<evidence type="ECO:0000313" key="7">
    <source>
        <dbReference type="EMBL" id="CYV50822.1"/>
    </source>
</evidence>
<dbReference type="InterPro" id="IPR014016">
    <property type="entry name" value="UvrD-like_ATP-bd"/>
</dbReference>